<accession>A0A1R2C6I1</accession>
<dbReference type="PROSITE" id="PS51421">
    <property type="entry name" value="RAS"/>
    <property type="match status" value="1"/>
</dbReference>
<name>A0A1R2C6I1_9CILI</name>
<dbReference type="PRINTS" id="PR00449">
    <property type="entry name" value="RASTRNSFRMNG"/>
</dbReference>
<gene>
    <name evidence="2" type="ORF">SteCoe_14209</name>
</gene>
<evidence type="ECO:0000313" key="3">
    <source>
        <dbReference type="Proteomes" id="UP000187209"/>
    </source>
</evidence>
<dbReference type="InterPro" id="IPR027417">
    <property type="entry name" value="P-loop_NTPase"/>
</dbReference>
<dbReference type="InterPro" id="IPR001806">
    <property type="entry name" value="Small_GTPase"/>
</dbReference>
<keyword evidence="3" id="KW-1185">Reference proteome</keyword>
<dbReference type="SUPFAM" id="SSF52540">
    <property type="entry name" value="P-loop containing nucleoside triphosphate hydrolases"/>
    <property type="match status" value="1"/>
</dbReference>
<dbReference type="FunFam" id="3.40.50.300:FF:000808">
    <property type="entry name" value="Small GTP-binding protein, putative"/>
    <property type="match status" value="1"/>
</dbReference>
<dbReference type="Pfam" id="PF00071">
    <property type="entry name" value="Ras"/>
    <property type="match status" value="1"/>
</dbReference>
<dbReference type="SMART" id="SM00175">
    <property type="entry name" value="RAB"/>
    <property type="match status" value="1"/>
</dbReference>
<keyword evidence="1" id="KW-0547">Nucleotide-binding</keyword>
<dbReference type="Proteomes" id="UP000187209">
    <property type="component" value="Unassembled WGS sequence"/>
</dbReference>
<evidence type="ECO:0000313" key="2">
    <source>
        <dbReference type="EMBL" id="OMJ84618.1"/>
    </source>
</evidence>
<dbReference type="EMBL" id="MPUH01000263">
    <property type="protein sequence ID" value="OMJ84618.1"/>
    <property type="molecule type" value="Genomic_DNA"/>
</dbReference>
<reference evidence="2 3" key="1">
    <citation type="submission" date="2016-11" db="EMBL/GenBank/DDBJ databases">
        <title>The macronuclear genome of Stentor coeruleus: a giant cell with tiny introns.</title>
        <authorList>
            <person name="Slabodnick M."/>
            <person name="Ruby J.G."/>
            <person name="Reiff S.B."/>
            <person name="Swart E.C."/>
            <person name="Gosai S."/>
            <person name="Prabakaran S."/>
            <person name="Witkowska E."/>
            <person name="Larue G.E."/>
            <person name="Fisher S."/>
            <person name="Freeman R.M."/>
            <person name="Gunawardena J."/>
            <person name="Chu W."/>
            <person name="Stover N.A."/>
            <person name="Gregory B.D."/>
            <person name="Nowacki M."/>
            <person name="Derisi J."/>
            <person name="Roy S.W."/>
            <person name="Marshall W.F."/>
            <person name="Sood P."/>
        </authorList>
    </citation>
    <scope>NUCLEOTIDE SEQUENCE [LARGE SCALE GENOMIC DNA]</scope>
    <source>
        <strain evidence="2">WM001</strain>
    </source>
</reference>
<dbReference type="PROSITE" id="PS51419">
    <property type="entry name" value="RAB"/>
    <property type="match status" value="1"/>
</dbReference>
<dbReference type="NCBIfam" id="TIGR00231">
    <property type="entry name" value="small_GTP"/>
    <property type="match status" value="1"/>
</dbReference>
<proteinExistence type="predicted"/>
<dbReference type="GO" id="GO:0005525">
    <property type="term" value="F:GTP binding"/>
    <property type="evidence" value="ECO:0007669"/>
    <property type="project" value="InterPro"/>
</dbReference>
<comment type="caution">
    <text evidence="2">The sequence shown here is derived from an EMBL/GenBank/DDBJ whole genome shotgun (WGS) entry which is preliminary data.</text>
</comment>
<dbReference type="SMART" id="SM00176">
    <property type="entry name" value="RAN"/>
    <property type="match status" value="1"/>
</dbReference>
<dbReference type="InterPro" id="IPR005225">
    <property type="entry name" value="Small_GTP-bd"/>
</dbReference>
<sequence>MSEADTATYKIIIIGDGSVGKTSLVMRIVDNQFSYSMPMTIGVDNYSRVLQINSTTKINLSIWDTAGQERFSVVAPSYFRGSKAAIIVYDITREESFKKAEYWAKQIIEYGATDIKVMLIGNKLDLDDRRKVLKKIAFDYARCNNMMFFETSCLNATNVETAFVSLAKELHHADEKSEYTVNCPEEMKEKGKNITLDHKTDKVVKKKKRFC</sequence>
<organism evidence="2 3">
    <name type="scientific">Stentor coeruleus</name>
    <dbReference type="NCBI Taxonomy" id="5963"/>
    <lineage>
        <taxon>Eukaryota</taxon>
        <taxon>Sar</taxon>
        <taxon>Alveolata</taxon>
        <taxon>Ciliophora</taxon>
        <taxon>Postciliodesmatophora</taxon>
        <taxon>Heterotrichea</taxon>
        <taxon>Heterotrichida</taxon>
        <taxon>Stentoridae</taxon>
        <taxon>Stentor</taxon>
    </lineage>
</organism>
<dbReference type="SMART" id="SM00173">
    <property type="entry name" value="RAS"/>
    <property type="match status" value="1"/>
</dbReference>
<dbReference type="GO" id="GO:0003924">
    <property type="term" value="F:GTPase activity"/>
    <property type="evidence" value="ECO:0007669"/>
    <property type="project" value="InterPro"/>
</dbReference>
<dbReference type="SMART" id="SM00174">
    <property type="entry name" value="RHO"/>
    <property type="match status" value="1"/>
</dbReference>
<dbReference type="Gene3D" id="3.40.50.300">
    <property type="entry name" value="P-loop containing nucleotide triphosphate hydrolases"/>
    <property type="match status" value="1"/>
</dbReference>
<dbReference type="CDD" id="cd00154">
    <property type="entry name" value="Rab"/>
    <property type="match status" value="1"/>
</dbReference>
<protein>
    <submittedName>
        <fullName evidence="2">Uncharacterized protein</fullName>
    </submittedName>
</protein>
<evidence type="ECO:0000256" key="1">
    <source>
        <dbReference type="ARBA" id="ARBA00022741"/>
    </source>
</evidence>
<dbReference type="AlphaFoldDB" id="A0A1R2C6I1"/>
<dbReference type="PANTHER" id="PTHR47978">
    <property type="match status" value="1"/>
</dbReference>
<dbReference type="PROSITE" id="PS51420">
    <property type="entry name" value="RHO"/>
    <property type="match status" value="1"/>
</dbReference>